<gene>
    <name evidence="4" type="ORF">AAF712_001286</name>
</gene>
<keyword evidence="5" id="KW-1185">Reference proteome</keyword>
<feature type="compositionally biased region" description="Polar residues" evidence="2">
    <location>
        <begin position="441"/>
        <end position="453"/>
    </location>
</feature>
<keyword evidence="1" id="KW-0862">Zinc</keyword>
<feature type="region of interest" description="Disordered" evidence="2">
    <location>
        <begin position="317"/>
        <end position="374"/>
    </location>
</feature>
<reference evidence="4 5" key="1">
    <citation type="submission" date="2024-05" db="EMBL/GenBank/DDBJ databases">
        <title>A draft genome resource for the thread blight pathogen Marasmius tenuissimus strain MS-2.</title>
        <authorList>
            <person name="Yulfo-Soto G.E."/>
            <person name="Baruah I.K."/>
            <person name="Amoako-Attah I."/>
            <person name="Bukari Y."/>
            <person name="Meinhardt L.W."/>
            <person name="Bailey B.A."/>
            <person name="Cohen S.P."/>
        </authorList>
    </citation>
    <scope>NUCLEOTIDE SEQUENCE [LARGE SCALE GENOMIC DNA]</scope>
    <source>
        <strain evidence="4 5">MS-2</strain>
    </source>
</reference>
<keyword evidence="1" id="KW-0479">Metal-binding</keyword>
<feature type="compositionally biased region" description="Basic and acidic residues" evidence="2">
    <location>
        <begin position="333"/>
        <end position="349"/>
    </location>
</feature>
<feature type="compositionally biased region" description="Basic and acidic residues" evidence="2">
    <location>
        <begin position="409"/>
        <end position="428"/>
    </location>
</feature>
<feature type="compositionally biased region" description="Basic and acidic residues" evidence="2">
    <location>
        <begin position="148"/>
        <end position="166"/>
    </location>
</feature>
<sequence length="468" mass="52302">MSPSSQKTQNTPYKKYQCRYFDENGQPLHTPCNQGDNCRFVHPTDPNWPGLKCHPFPKAILQTKTPARAGTPHGHRAGAPLVPQTDLFRLECKVEYDEDASVLQHHRTSDNKFHSVRDGDRARNAKTDNTRKKPHIIERPYPTAPAKMKLDQRRNFSSPDDEKASESSDAGPNVVRLPSGPKNIVRSADHSGASIANKLADLLRGIVALSNQAIQDTAKHAENERNLHNYSEMSTTLSKISSSAAAAVATPLADTILEHIRSKERVECNFSALEGEWQNFFGAFTSEINGVIERSVQGAVANIRGEVDSMVLSIREASSAKRKQTDDDYGGLRSERHESSRSRRDERSRSRERKRRRISQRSCSPSPVRRRDGEILPKAVKASFDDILNEIKGKLDLQGTTLHSLQKENSELKQQLREERSSAIHHPESAGPAAEGRPSWSKGSSESSYRDSSVFNQARLVYPGAYHR</sequence>
<protein>
    <recommendedName>
        <fullName evidence="3">C3H1-type domain-containing protein</fullName>
    </recommendedName>
</protein>
<dbReference type="PROSITE" id="PS50103">
    <property type="entry name" value="ZF_C3H1"/>
    <property type="match status" value="1"/>
</dbReference>
<evidence type="ECO:0000256" key="2">
    <source>
        <dbReference type="SAM" id="MobiDB-lite"/>
    </source>
</evidence>
<evidence type="ECO:0000313" key="5">
    <source>
        <dbReference type="Proteomes" id="UP001437256"/>
    </source>
</evidence>
<accession>A0ABR3ADD6</accession>
<feature type="compositionally biased region" description="Basic and acidic residues" evidence="2">
    <location>
        <begin position="107"/>
        <end position="138"/>
    </location>
</feature>
<feature type="region of interest" description="Disordered" evidence="2">
    <location>
        <begin position="107"/>
        <end position="185"/>
    </location>
</feature>
<proteinExistence type="predicted"/>
<dbReference type="EMBL" id="JBBXMP010000003">
    <property type="protein sequence ID" value="KAL0071429.1"/>
    <property type="molecule type" value="Genomic_DNA"/>
</dbReference>
<evidence type="ECO:0000256" key="1">
    <source>
        <dbReference type="PROSITE-ProRule" id="PRU00723"/>
    </source>
</evidence>
<feature type="region of interest" description="Disordered" evidence="2">
    <location>
        <begin position="409"/>
        <end position="453"/>
    </location>
</feature>
<comment type="caution">
    <text evidence="4">The sequence shown here is derived from an EMBL/GenBank/DDBJ whole genome shotgun (WGS) entry which is preliminary data.</text>
</comment>
<organism evidence="4 5">
    <name type="scientific">Marasmius tenuissimus</name>
    <dbReference type="NCBI Taxonomy" id="585030"/>
    <lineage>
        <taxon>Eukaryota</taxon>
        <taxon>Fungi</taxon>
        <taxon>Dikarya</taxon>
        <taxon>Basidiomycota</taxon>
        <taxon>Agaricomycotina</taxon>
        <taxon>Agaricomycetes</taxon>
        <taxon>Agaricomycetidae</taxon>
        <taxon>Agaricales</taxon>
        <taxon>Marasmiineae</taxon>
        <taxon>Marasmiaceae</taxon>
        <taxon>Marasmius</taxon>
    </lineage>
</organism>
<dbReference type="Proteomes" id="UP001437256">
    <property type="component" value="Unassembled WGS sequence"/>
</dbReference>
<evidence type="ECO:0000313" key="4">
    <source>
        <dbReference type="EMBL" id="KAL0071429.1"/>
    </source>
</evidence>
<feature type="domain" description="C3H1-type" evidence="3">
    <location>
        <begin position="12"/>
        <end position="45"/>
    </location>
</feature>
<feature type="zinc finger region" description="C3H1-type" evidence="1">
    <location>
        <begin position="12"/>
        <end position="45"/>
    </location>
</feature>
<keyword evidence="1" id="KW-0863">Zinc-finger</keyword>
<name>A0ABR3ADD6_9AGAR</name>
<feature type="compositionally biased region" description="Basic residues" evidence="2">
    <location>
        <begin position="350"/>
        <end position="359"/>
    </location>
</feature>
<dbReference type="InterPro" id="IPR000571">
    <property type="entry name" value="Znf_CCCH"/>
</dbReference>
<evidence type="ECO:0000259" key="3">
    <source>
        <dbReference type="PROSITE" id="PS50103"/>
    </source>
</evidence>